<gene>
    <name evidence="1" type="ORF">SAMN00790413_05212</name>
</gene>
<keyword evidence="2" id="KW-1185">Reference proteome</keyword>
<accession>A0A1W1UV62</accession>
<dbReference type="AlphaFoldDB" id="A0A1W1UV62"/>
<sequence>MSDKVYVDREQLQAAMKQAYAFRVLLQVLAEKKVLSEDELRLIEDTAEELTKNGMSQLYVEPKN</sequence>
<evidence type="ECO:0000313" key="1">
    <source>
        <dbReference type="EMBL" id="SMB84604.1"/>
    </source>
</evidence>
<dbReference type="STRING" id="695939.SAMN00790413_05212"/>
<dbReference type="RefSeq" id="WP_084046984.1">
    <property type="nucleotide sequence ID" value="NZ_FWWU01000007.1"/>
</dbReference>
<dbReference type="Proteomes" id="UP000192582">
    <property type="component" value="Unassembled WGS sequence"/>
</dbReference>
<protein>
    <submittedName>
        <fullName evidence="1">Uncharacterized protein</fullName>
    </submittedName>
</protein>
<reference evidence="1 2" key="1">
    <citation type="submission" date="2017-04" db="EMBL/GenBank/DDBJ databases">
        <authorList>
            <person name="Afonso C.L."/>
            <person name="Miller P.J."/>
            <person name="Scott M.A."/>
            <person name="Spackman E."/>
            <person name="Goraichik I."/>
            <person name="Dimitrov K.M."/>
            <person name="Suarez D.L."/>
            <person name="Swayne D.E."/>
        </authorList>
    </citation>
    <scope>NUCLEOTIDE SEQUENCE [LARGE SCALE GENOMIC DNA]</scope>
    <source>
        <strain evidence="1 2">KR-140</strain>
    </source>
</reference>
<dbReference type="EMBL" id="FWWU01000007">
    <property type="protein sequence ID" value="SMB84604.1"/>
    <property type="molecule type" value="Genomic_DNA"/>
</dbReference>
<evidence type="ECO:0000313" key="2">
    <source>
        <dbReference type="Proteomes" id="UP000192582"/>
    </source>
</evidence>
<organism evidence="1 2">
    <name type="scientific">Deinococcus hopiensis KR-140</name>
    <dbReference type="NCBI Taxonomy" id="695939"/>
    <lineage>
        <taxon>Bacteria</taxon>
        <taxon>Thermotogati</taxon>
        <taxon>Deinococcota</taxon>
        <taxon>Deinococci</taxon>
        <taxon>Deinococcales</taxon>
        <taxon>Deinococcaceae</taxon>
        <taxon>Deinococcus</taxon>
    </lineage>
</organism>
<name>A0A1W1UV62_9DEIO</name>
<proteinExistence type="predicted"/>